<dbReference type="Proteomes" id="UP000735302">
    <property type="component" value="Unassembled WGS sequence"/>
</dbReference>
<sequence>MRPFLGQRLVGAGYWLKLGAEASRSRLLAWNDENRLSEEAGETRLEAEVSETSLLAKADETRLEAEAGEIMLLAEAEVRNLVFSTAEKTLKNGGVECDLGNGQPSIQKSGPGFILMAVLVTFGVFFF</sequence>
<dbReference type="AlphaFoldDB" id="A0AAV4CGU2"/>
<keyword evidence="2" id="KW-1185">Reference proteome</keyword>
<dbReference type="EMBL" id="BLXT01006232">
    <property type="protein sequence ID" value="GFO30253.1"/>
    <property type="molecule type" value="Genomic_DNA"/>
</dbReference>
<proteinExistence type="predicted"/>
<organism evidence="1 2">
    <name type="scientific">Plakobranchus ocellatus</name>
    <dbReference type="NCBI Taxonomy" id="259542"/>
    <lineage>
        <taxon>Eukaryota</taxon>
        <taxon>Metazoa</taxon>
        <taxon>Spiralia</taxon>
        <taxon>Lophotrochozoa</taxon>
        <taxon>Mollusca</taxon>
        <taxon>Gastropoda</taxon>
        <taxon>Heterobranchia</taxon>
        <taxon>Euthyneura</taxon>
        <taxon>Panpulmonata</taxon>
        <taxon>Sacoglossa</taxon>
        <taxon>Placobranchoidea</taxon>
        <taxon>Plakobranchidae</taxon>
        <taxon>Plakobranchus</taxon>
    </lineage>
</organism>
<evidence type="ECO:0000313" key="1">
    <source>
        <dbReference type="EMBL" id="GFO30253.1"/>
    </source>
</evidence>
<evidence type="ECO:0000313" key="2">
    <source>
        <dbReference type="Proteomes" id="UP000735302"/>
    </source>
</evidence>
<name>A0AAV4CGU2_9GAST</name>
<protein>
    <submittedName>
        <fullName evidence="1">Uncharacterized protein</fullName>
    </submittedName>
</protein>
<comment type="caution">
    <text evidence="1">The sequence shown here is derived from an EMBL/GenBank/DDBJ whole genome shotgun (WGS) entry which is preliminary data.</text>
</comment>
<gene>
    <name evidence="1" type="ORF">PoB_005675800</name>
</gene>
<reference evidence="1 2" key="1">
    <citation type="journal article" date="2021" name="Elife">
        <title>Chloroplast acquisition without the gene transfer in kleptoplastic sea slugs, Plakobranchus ocellatus.</title>
        <authorList>
            <person name="Maeda T."/>
            <person name="Takahashi S."/>
            <person name="Yoshida T."/>
            <person name="Shimamura S."/>
            <person name="Takaki Y."/>
            <person name="Nagai Y."/>
            <person name="Toyoda A."/>
            <person name="Suzuki Y."/>
            <person name="Arimoto A."/>
            <person name="Ishii H."/>
            <person name="Satoh N."/>
            <person name="Nishiyama T."/>
            <person name="Hasebe M."/>
            <person name="Maruyama T."/>
            <person name="Minagawa J."/>
            <person name="Obokata J."/>
            <person name="Shigenobu S."/>
        </authorList>
    </citation>
    <scope>NUCLEOTIDE SEQUENCE [LARGE SCALE GENOMIC DNA]</scope>
</reference>
<accession>A0AAV4CGU2</accession>